<dbReference type="Pfam" id="PF00232">
    <property type="entry name" value="Glyco_hydro_1"/>
    <property type="match status" value="1"/>
</dbReference>
<dbReference type="RefSeq" id="WP_074975975.1">
    <property type="nucleotide sequence ID" value="NZ_FPBZ01000027.1"/>
</dbReference>
<dbReference type="EMBL" id="FPBZ01000027">
    <property type="protein sequence ID" value="SFU76573.1"/>
    <property type="molecule type" value="Genomic_DNA"/>
</dbReference>
<dbReference type="InterPro" id="IPR051923">
    <property type="entry name" value="Glycosyl_Hydrolase_39"/>
</dbReference>
<sequence length="408" mass="48070">MNRFLFSTGIENSYPTIRLPDGVTVRVDEMDKCLHYQRWHEDFQLVQEIGIEYLRYGPPYYRTHLGPGSYDWSFSDETFSELRKRNITPIVDLCHFGVPDWVGDFQNPEWPHLFAEYARAFAVRFPWVRFYTPVNEISVCAMFSALWGLWNERLSSDRAFVMALKNLCRATLLAERCILEIRPDARFIQSESSDYFHPAEPAAQEKADLLNEKRFLSLDLCYGKDVSARMYQYLTDNGMMREDYAWFQQTGRKLKPHSIMGNDYYITNERLVGRDGELTPAGEIFGFYVIARQYFERYHMPTMHTETNLPDALRSPSWLWKEWANIIRLKQDGIPIIGFTWYSLTDQVDWDTVLCENNGKVNPLGLYDLNRRIRPVGQQYQRLIEQWREALPAEKICLHPDSPMPDLL</sequence>
<dbReference type="Proteomes" id="UP000182649">
    <property type="component" value="Unassembled WGS sequence"/>
</dbReference>
<dbReference type="PANTHER" id="PTHR12631:SF10">
    <property type="entry name" value="BETA-XYLOSIDASE-LIKE PROTEIN-RELATED"/>
    <property type="match status" value="1"/>
</dbReference>
<dbReference type="GO" id="GO:0005975">
    <property type="term" value="P:carbohydrate metabolic process"/>
    <property type="evidence" value="ECO:0007669"/>
    <property type="project" value="InterPro"/>
</dbReference>
<accession>A0A1I7IUF7</accession>
<dbReference type="GO" id="GO:0004553">
    <property type="term" value="F:hydrolase activity, hydrolyzing O-glycosyl compounds"/>
    <property type="evidence" value="ECO:0007669"/>
    <property type="project" value="InterPro"/>
</dbReference>
<dbReference type="Gene3D" id="3.20.20.80">
    <property type="entry name" value="Glycosidases"/>
    <property type="match status" value="1"/>
</dbReference>
<name>A0A1I7IUF7_9PROT</name>
<dbReference type="InterPro" id="IPR001360">
    <property type="entry name" value="Glyco_hydro_1"/>
</dbReference>
<dbReference type="AlphaFoldDB" id="A0A1I7IUF7"/>
<organism evidence="1 2">
    <name type="scientific">Nitrosospira multiformis</name>
    <dbReference type="NCBI Taxonomy" id="1231"/>
    <lineage>
        <taxon>Bacteria</taxon>
        <taxon>Pseudomonadati</taxon>
        <taxon>Pseudomonadota</taxon>
        <taxon>Betaproteobacteria</taxon>
        <taxon>Nitrosomonadales</taxon>
        <taxon>Nitrosomonadaceae</taxon>
        <taxon>Nitrosospira</taxon>
    </lineage>
</organism>
<dbReference type="SUPFAM" id="SSF51445">
    <property type="entry name" value="(Trans)glycosidases"/>
    <property type="match status" value="1"/>
</dbReference>
<reference evidence="1 2" key="1">
    <citation type="submission" date="2016-10" db="EMBL/GenBank/DDBJ databases">
        <authorList>
            <person name="de Groot N.N."/>
        </authorList>
    </citation>
    <scope>NUCLEOTIDE SEQUENCE [LARGE SCALE GENOMIC DNA]</scope>
    <source>
        <strain evidence="1 2">Nl14</strain>
    </source>
</reference>
<evidence type="ECO:0000313" key="1">
    <source>
        <dbReference type="EMBL" id="SFU76573.1"/>
    </source>
</evidence>
<gene>
    <name evidence="1" type="ORF">SAMN05216417_12712</name>
</gene>
<dbReference type="InterPro" id="IPR017853">
    <property type="entry name" value="GH"/>
</dbReference>
<protein>
    <submittedName>
        <fullName evidence="1">Beta-glucosidase/6-phospho-beta-glucosidase/beta-galactosidase</fullName>
    </submittedName>
</protein>
<evidence type="ECO:0000313" key="2">
    <source>
        <dbReference type="Proteomes" id="UP000182649"/>
    </source>
</evidence>
<proteinExistence type="predicted"/>
<dbReference type="PANTHER" id="PTHR12631">
    <property type="entry name" value="ALPHA-L-IDURONIDASE"/>
    <property type="match status" value="1"/>
</dbReference>